<keyword evidence="2" id="KW-0732">Signal</keyword>
<evidence type="ECO:0000256" key="1">
    <source>
        <dbReference type="SAM" id="MobiDB-lite"/>
    </source>
</evidence>
<dbReference type="AlphaFoldDB" id="A0A7S1Q2E4"/>
<evidence type="ECO:0000313" key="3">
    <source>
        <dbReference type="EMBL" id="CAD9113488.1"/>
    </source>
</evidence>
<evidence type="ECO:0008006" key="4">
    <source>
        <dbReference type="Google" id="ProtNLM"/>
    </source>
</evidence>
<feature type="signal peptide" evidence="2">
    <location>
        <begin position="1"/>
        <end position="21"/>
    </location>
</feature>
<feature type="chain" id="PRO_5030973821" description="Armadillo repeat-containing protein 8" evidence="2">
    <location>
        <begin position="22"/>
        <end position="375"/>
    </location>
</feature>
<protein>
    <recommendedName>
        <fullName evidence="4">Armadillo repeat-containing protein 8</fullName>
    </recommendedName>
</protein>
<feature type="compositionally biased region" description="Low complexity" evidence="1">
    <location>
        <begin position="97"/>
        <end position="122"/>
    </location>
</feature>
<feature type="compositionally biased region" description="Basic and acidic residues" evidence="1">
    <location>
        <begin position="135"/>
        <end position="144"/>
    </location>
</feature>
<dbReference type="InterPro" id="IPR011989">
    <property type="entry name" value="ARM-like"/>
</dbReference>
<feature type="compositionally biased region" description="Basic and acidic residues" evidence="1">
    <location>
        <begin position="41"/>
        <end position="65"/>
    </location>
</feature>
<dbReference type="SUPFAM" id="SSF48371">
    <property type="entry name" value="ARM repeat"/>
    <property type="match status" value="1"/>
</dbReference>
<organism evidence="3">
    <name type="scientific">Neobodo designis</name>
    <name type="common">Flagellated protozoan</name>
    <name type="synonym">Bodo designis</name>
    <dbReference type="NCBI Taxonomy" id="312471"/>
    <lineage>
        <taxon>Eukaryota</taxon>
        <taxon>Discoba</taxon>
        <taxon>Euglenozoa</taxon>
        <taxon>Kinetoplastea</taxon>
        <taxon>Metakinetoplastina</taxon>
        <taxon>Neobodonida</taxon>
        <taxon>Neobodo</taxon>
    </lineage>
</organism>
<proteinExistence type="predicted"/>
<dbReference type="EMBL" id="HBGF01020277">
    <property type="protein sequence ID" value="CAD9113488.1"/>
    <property type="molecule type" value="Transcribed_RNA"/>
</dbReference>
<gene>
    <name evidence="3" type="ORF">NDES1114_LOCUS13413</name>
</gene>
<evidence type="ECO:0000256" key="2">
    <source>
        <dbReference type="SAM" id="SignalP"/>
    </source>
</evidence>
<name>A0A7S1Q2E4_NEODS</name>
<dbReference type="Gene3D" id="1.25.10.10">
    <property type="entry name" value="Leucine-rich Repeat Variant"/>
    <property type="match status" value="1"/>
</dbReference>
<accession>A0A7S1Q2E4</accession>
<sequence>MTSGTSTISLLVAEAVGTVEAALMAQQSMREERLERELKLAAERAQAEAERLAAEEAAEKARKEAEEAEAARAAAQGAEGEDSTPAKGDASPSPNAGSSPTTTGKGRSGSKGPAASSPSSKGNALFGPSPSPQRGDAKSKHHEGPPPAEAAFHGASERATKVLHRILVHTMHASDSMEVCRAPEFPALLDTIAELVGVGHDDEVMRQVGLDVNCALNILSVMANLCVYEDVREYYPAPALSVDIALACVRHQPTNRRVVHLCLMAISNVALCADLLLTAESVTALVGAVVPLHDEAPVVEAWACAMCNVAGTTADNLAHLVRAGAVAQLDTLLLHHGSNDRVRARGFQCLTCLSAAYSGFHRSSRQQSPAPANAS</sequence>
<feature type="region of interest" description="Disordered" evidence="1">
    <location>
        <begin position="41"/>
        <end position="151"/>
    </location>
</feature>
<dbReference type="InterPro" id="IPR016024">
    <property type="entry name" value="ARM-type_fold"/>
</dbReference>
<reference evidence="3" key="1">
    <citation type="submission" date="2021-01" db="EMBL/GenBank/DDBJ databases">
        <authorList>
            <person name="Corre E."/>
            <person name="Pelletier E."/>
            <person name="Niang G."/>
            <person name="Scheremetjew M."/>
            <person name="Finn R."/>
            <person name="Kale V."/>
            <person name="Holt S."/>
            <person name="Cochrane G."/>
            <person name="Meng A."/>
            <person name="Brown T."/>
            <person name="Cohen L."/>
        </authorList>
    </citation>
    <scope>NUCLEOTIDE SEQUENCE</scope>
    <source>
        <strain evidence="3">CCAP 1951/1</strain>
    </source>
</reference>